<feature type="transmembrane region" description="Helical" evidence="2">
    <location>
        <begin position="333"/>
        <end position="362"/>
    </location>
</feature>
<feature type="transmembrane region" description="Helical" evidence="2">
    <location>
        <begin position="268"/>
        <end position="288"/>
    </location>
</feature>
<dbReference type="InterPro" id="IPR006675">
    <property type="entry name" value="HDIG_dom"/>
</dbReference>
<dbReference type="CDD" id="cd00077">
    <property type="entry name" value="HDc"/>
    <property type="match status" value="1"/>
</dbReference>
<comment type="caution">
    <text evidence="4">The sequence shown here is derived from an EMBL/GenBank/DDBJ whole genome shotgun (WGS) entry which is preliminary data.</text>
</comment>
<dbReference type="SMART" id="SM00471">
    <property type="entry name" value="HDc"/>
    <property type="match status" value="1"/>
</dbReference>
<dbReference type="Pfam" id="PF07697">
    <property type="entry name" value="7TMR-HDED"/>
    <property type="match status" value="1"/>
</dbReference>
<sequence length="742" mass="84030">MEKIEKIFNKNGVFHSSAFLSALAFIVVAVIITTILSSRYYLYQNIIENGVSKKQIIAKKNIEVVDTQKTELIKREVSNKIRPVVTPVEDNYLKTSLQNLQDTVKRIKAQNSKYDSKFKELCVYLEIQDSQKEEAVANYLLNTSSQNLAATFGNAKFILDELLRTGINETDIDLLASDNYILSKLGQNLRRSQIRPISGILEHVIMPNLIVDEYATEIARKNAVNSVKPYIVTFKKGDKILDVGEQLTQVKREALKKSGYNAFELNKGGILGVFFLTCLTMLFLLLYMKKYEKKFLTPQYISIIAAFSILLTYICVIITPLDIIQNYYMPFPAFTIIIAIFTNPIVAFLASILILALLSITLFLDPQITAVFVFSSIMAAYSVSKICYTKRFDIIKCGLEVGAVIFLSIMLIAMFDDQFEIFSNLSFLTNATAGFLNGLFSSIIALGVLPIIENVFKIVTPYGLIELADHNQELLSKLQYKAPGTYHHSLMVANLCEAAAEAIGANPILARVGAFYHDIGKLKRPLFFIENQSYFGIENPHTKLNPRLSKMVITSHTKDGVELAKEYGLPQIVIDFIQQHHGQGLAGHFYKQAVDLEGKENVQEEQFRYPGPKPLSKETAILMLADAVESAVRSLKNPSQEQIENMINKIITERLNDGQLSDSPLTLKDIKLIANTFNRILRGMQHDRIKYQENILSEFEDKNKIKLQPSREEKLEKRIQEKIIKKQEQKVENPENKDNEQN</sequence>
<evidence type="ECO:0000313" key="5">
    <source>
        <dbReference type="Proteomes" id="UP000886865"/>
    </source>
</evidence>
<reference evidence="4" key="2">
    <citation type="journal article" date="2021" name="PeerJ">
        <title>Extensive microbial diversity within the chicken gut microbiome revealed by metagenomics and culture.</title>
        <authorList>
            <person name="Gilroy R."/>
            <person name="Ravi A."/>
            <person name="Getino M."/>
            <person name="Pursley I."/>
            <person name="Horton D.L."/>
            <person name="Alikhan N.F."/>
            <person name="Baker D."/>
            <person name="Gharbi K."/>
            <person name="Hall N."/>
            <person name="Watson M."/>
            <person name="Adriaenssens E.M."/>
            <person name="Foster-Nyarko E."/>
            <person name="Jarju S."/>
            <person name="Secka A."/>
            <person name="Antonio M."/>
            <person name="Oren A."/>
            <person name="Chaudhuri R.R."/>
            <person name="La Ragione R."/>
            <person name="Hildebrand F."/>
            <person name="Pallen M.J."/>
        </authorList>
    </citation>
    <scope>NUCLEOTIDE SEQUENCE</scope>
    <source>
        <strain evidence="4">CHK152-2871</strain>
    </source>
</reference>
<dbReference type="Pfam" id="PF01966">
    <property type="entry name" value="HD"/>
    <property type="match status" value="1"/>
</dbReference>
<feature type="domain" description="HD/PDEase" evidence="3">
    <location>
        <begin position="481"/>
        <end position="640"/>
    </location>
</feature>
<dbReference type="PANTHER" id="PTHR36442:SF1">
    <property type="entry name" value="CYCLIC-DI-AMP PHOSPHODIESTERASE PGPH"/>
    <property type="match status" value="1"/>
</dbReference>
<evidence type="ECO:0000256" key="2">
    <source>
        <dbReference type="SAM" id="Phobius"/>
    </source>
</evidence>
<feature type="transmembrane region" description="Helical" evidence="2">
    <location>
        <begin position="12"/>
        <end position="36"/>
    </location>
</feature>
<dbReference type="InterPro" id="IPR052722">
    <property type="entry name" value="PgpH_phosphodiesterase"/>
</dbReference>
<dbReference type="NCBIfam" id="TIGR00277">
    <property type="entry name" value="HDIG"/>
    <property type="match status" value="1"/>
</dbReference>
<dbReference type="InterPro" id="IPR011621">
    <property type="entry name" value="Metal-dep_PHydrolase_7TM_intra"/>
</dbReference>
<accession>A0A9D1FH32</accession>
<feature type="transmembrane region" description="Helical" evidence="2">
    <location>
        <begin position="397"/>
        <end position="415"/>
    </location>
</feature>
<dbReference type="InterPro" id="IPR011624">
    <property type="entry name" value="Metal-dep_PHydrolase_7TM_extra"/>
</dbReference>
<dbReference type="Pfam" id="PF07698">
    <property type="entry name" value="7TM-7TMR_HD"/>
    <property type="match status" value="1"/>
</dbReference>
<evidence type="ECO:0000256" key="1">
    <source>
        <dbReference type="SAM" id="MobiDB-lite"/>
    </source>
</evidence>
<protein>
    <submittedName>
        <fullName evidence="4">HDIG domain-containing protein</fullName>
    </submittedName>
</protein>
<feature type="transmembrane region" description="Helical" evidence="2">
    <location>
        <begin position="427"/>
        <end position="452"/>
    </location>
</feature>
<dbReference type="SUPFAM" id="SSF109604">
    <property type="entry name" value="HD-domain/PDEase-like"/>
    <property type="match status" value="1"/>
</dbReference>
<organism evidence="4 5">
    <name type="scientific">Candidatus Galligastranaerophilus intestinavium</name>
    <dbReference type="NCBI Taxonomy" id="2840836"/>
    <lineage>
        <taxon>Bacteria</taxon>
        <taxon>Candidatus Galligastranaerophilus</taxon>
    </lineage>
</organism>
<dbReference type="Gene3D" id="1.10.3210.10">
    <property type="entry name" value="Hypothetical protein af1432"/>
    <property type="match status" value="1"/>
</dbReference>
<feature type="region of interest" description="Disordered" evidence="1">
    <location>
        <begin position="723"/>
        <end position="742"/>
    </location>
</feature>
<dbReference type="PANTHER" id="PTHR36442">
    <property type="entry name" value="CYCLIC-DI-AMP PHOSPHODIESTERASE PGPH"/>
    <property type="match status" value="1"/>
</dbReference>
<proteinExistence type="predicted"/>
<keyword evidence="2" id="KW-1133">Transmembrane helix</keyword>
<name>A0A9D1FH32_9BACT</name>
<evidence type="ECO:0000313" key="4">
    <source>
        <dbReference type="EMBL" id="HIS73751.1"/>
    </source>
</evidence>
<dbReference type="EMBL" id="DVJQ01000017">
    <property type="protein sequence ID" value="HIS73751.1"/>
    <property type="molecule type" value="Genomic_DNA"/>
</dbReference>
<dbReference type="InterPro" id="IPR003607">
    <property type="entry name" value="HD/PDEase_dom"/>
</dbReference>
<dbReference type="Proteomes" id="UP000886865">
    <property type="component" value="Unassembled WGS sequence"/>
</dbReference>
<keyword evidence="2" id="KW-0812">Transmembrane</keyword>
<feature type="transmembrane region" description="Helical" evidence="2">
    <location>
        <begin position="300"/>
        <end position="321"/>
    </location>
</feature>
<evidence type="ECO:0000259" key="3">
    <source>
        <dbReference type="SMART" id="SM00471"/>
    </source>
</evidence>
<dbReference type="AlphaFoldDB" id="A0A9D1FH32"/>
<reference evidence="4" key="1">
    <citation type="submission" date="2020-10" db="EMBL/GenBank/DDBJ databases">
        <authorList>
            <person name="Gilroy R."/>
        </authorList>
    </citation>
    <scope>NUCLEOTIDE SEQUENCE</scope>
    <source>
        <strain evidence="4">CHK152-2871</strain>
    </source>
</reference>
<keyword evidence="2" id="KW-0472">Membrane</keyword>
<dbReference type="InterPro" id="IPR006674">
    <property type="entry name" value="HD_domain"/>
</dbReference>
<gene>
    <name evidence="4" type="ORF">IAA86_01865</name>
</gene>